<evidence type="ECO:0000313" key="2">
    <source>
        <dbReference type="Proteomes" id="UP001595989"/>
    </source>
</evidence>
<evidence type="ECO:0000313" key="1">
    <source>
        <dbReference type="EMBL" id="MFC4559423.1"/>
    </source>
</evidence>
<dbReference type="Gene3D" id="1.10.220.90">
    <property type="entry name" value="Mistic"/>
    <property type="match status" value="1"/>
</dbReference>
<reference evidence="2" key="1">
    <citation type="journal article" date="2019" name="Int. J. Syst. Evol. Microbiol.">
        <title>The Global Catalogue of Microorganisms (GCM) 10K type strain sequencing project: providing services to taxonomists for standard genome sequencing and annotation.</title>
        <authorList>
            <consortium name="The Broad Institute Genomics Platform"/>
            <consortium name="The Broad Institute Genome Sequencing Center for Infectious Disease"/>
            <person name="Wu L."/>
            <person name="Ma J."/>
        </authorList>
    </citation>
    <scope>NUCLEOTIDE SEQUENCE [LARGE SCALE GENOMIC DNA]</scope>
    <source>
        <strain evidence="2">CGMCC 4.7426</strain>
    </source>
</reference>
<dbReference type="EMBL" id="JBHSFU010000008">
    <property type="protein sequence ID" value="MFC4559423.1"/>
    <property type="molecule type" value="Genomic_DNA"/>
</dbReference>
<dbReference type="InterPro" id="IPR038193">
    <property type="entry name" value="Mistic_sf"/>
</dbReference>
<dbReference type="Proteomes" id="UP001595989">
    <property type="component" value="Unassembled WGS sequence"/>
</dbReference>
<gene>
    <name evidence="1" type="ORF">ACFO3D_14590</name>
</gene>
<comment type="caution">
    <text evidence="1">The sequence shown here is derived from an EMBL/GenBank/DDBJ whole genome shotgun (WGS) entry which is preliminary data.</text>
</comment>
<dbReference type="Pfam" id="PF11458">
    <property type="entry name" value="Mistic"/>
    <property type="match status" value="1"/>
</dbReference>
<sequence length="90" mass="10310">MKANKEDLNKYSEAIDRISEGNEAMIELFNELESDDPIIAFDQEVATNIERAKKKYGKDMVNAKINTVVREMLSWLDLEGVELNEEGTEE</sequence>
<proteinExistence type="predicted"/>
<protein>
    <recommendedName>
        <fullName evidence="3">Atypical membrane-integrating protein (Mistic protein)</fullName>
    </recommendedName>
</protein>
<dbReference type="InterPro" id="IPR021078">
    <property type="entry name" value="Membrane-integrating_Mistic"/>
</dbReference>
<organism evidence="1 2">
    <name type="scientific">Virgibacillus kekensis</name>
    <dbReference type="NCBI Taxonomy" id="202261"/>
    <lineage>
        <taxon>Bacteria</taxon>
        <taxon>Bacillati</taxon>
        <taxon>Bacillota</taxon>
        <taxon>Bacilli</taxon>
        <taxon>Bacillales</taxon>
        <taxon>Bacillaceae</taxon>
        <taxon>Virgibacillus</taxon>
    </lineage>
</organism>
<dbReference type="RefSeq" id="WP_390297539.1">
    <property type="nucleotide sequence ID" value="NZ_JBHSFU010000008.1"/>
</dbReference>
<keyword evidence="2" id="KW-1185">Reference proteome</keyword>
<name>A0ABV9DPC8_9BACI</name>
<evidence type="ECO:0008006" key="3">
    <source>
        <dbReference type="Google" id="ProtNLM"/>
    </source>
</evidence>
<accession>A0ABV9DPC8</accession>